<reference evidence="2 3" key="1">
    <citation type="submission" date="2017-08" db="EMBL/GenBank/DDBJ databases">
        <title>Substantial Increase in Enzyme Production by Combined Drug-Resistance Mutations in Paenibacillus agaridevorans.</title>
        <authorList>
            <person name="Tanaka Y."/>
            <person name="Funane K."/>
            <person name="Hosaka T."/>
            <person name="Shiwa Y."/>
            <person name="Fujita N."/>
            <person name="Miyazaki T."/>
            <person name="Yoshikawa H."/>
            <person name="Murakami K."/>
            <person name="Kasahara K."/>
            <person name="Inaoka T."/>
            <person name="Hiraga Y."/>
            <person name="Ochi K."/>
        </authorList>
    </citation>
    <scope>NUCLEOTIDE SEQUENCE [LARGE SCALE GENOMIC DNA]</scope>
    <source>
        <strain evidence="2 3">T-3040</strain>
    </source>
</reference>
<protein>
    <submittedName>
        <fullName evidence="2">ATPase</fullName>
    </submittedName>
</protein>
<proteinExistence type="predicted"/>
<feature type="domain" description="ATPase BadF/BadG/BcrA/BcrD type" evidence="1">
    <location>
        <begin position="17"/>
        <end position="283"/>
    </location>
</feature>
<dbReference type="AlphaFoldDB" id="A0A2R5EN85"/>
<evidence type="ECO:0000313" key="2">
    <source>
        <dbReference type="EMBL" id="GBG08027.1"/>
    </source>
</evidence>
<evidence type="ECO:0000313" key="3">
    <source>
        <dbReference type="Proteomes" id="UP000245202"/>
    </source>
</evidence>
<dbReference type="InterPro" id="IPR052519">
    <property type="entry name" value="Euk-type_GlcNAc_Kinase"/>
</dbReference>
<organism evidence="2 3">
    <name type="scientific">Paenibacillus agaridevorans</name>
    <dbReference type="NCBI Taxonomy" id="171404"/>
    <lineage>
        <taxon>Bacteria</taxon>
        <taxon>Bacillati</taxon>
        <taxon>Bacillota</taxon>
        <taxon>Bacilli</taxon>
        <taxon>Bacillales</taxon>
        <taxon>Paenibacillaceae</taxon>
        <taxon>Paenibacillus</taxon>
    </lineage>
</organism>
<accession>A0A2R5EN85</accession>
<dbReference type="PANTHER" id="PTHR43190">
    <property type="entry name" value="N-ACETYL-D-GLUCOSAMINE KINASE"/>
    <property type="match status" value="1"/>
</dbReference>
<dbReference type="InterPro" id="IPR043129">
    <property type="entry name" value="ATPase_NBD"/>
</dbReference>
<gene>
    <name evidence="2" type="ORF">PAT3040_02594</name>
</gene>
<dbReference type="Proteomes" id="UP000245202">
    <property type="component" value="Unassembled WGS sequence"/>
</dbReference>
<sequence>MLVCDLNGKVLSYCEKGAASIYKDASASQNVQAAISEALELANKERHQVIGVTAGIAGYDSKADLEWIIPLTDMPGLTSPKWHVNDAVVAHYGALLAKPGIVVISGTGSIIVAITESGQYLRNYDFRHYAASAARFIAYDAAYEVLAGHTNHTDEKLIKSMLEHWSVHSPSEFYKLASEGFGEDRQARDKKFGQFAPMITEAAGQGSSVAIRVCDRAMSQIKVGIELLAASFSSDTVNVTFIGSVVNSSYFLDSLSHMLINGSNKKYSLIKPKLPPVAGAILYTMDQLNKPITEEVLHNLRSSTSVRK</sequence>
<name>A0A2R5EN85_9BACL</name>
<evidence type="ECO:0000259" key="1">
    <source>
        <dbReference type="Pfam" id="PF01869"/>
    </source>
</evidence>
<dbReference type="InterPro" id="IPR002731">
    <property type="entry name" value="ATPase_BadF"/>
</dbReference>
<dbReference type="PANTHER" id="PTHR43190:SF3">
    <property type="entry name" value="N-ACETYL-D-GLUCOSAMINE KINASE"/>
    <property type="match status" value="1"/>
</dbReference>
<keyword evidence="3" id="KW-1185">Reference proteome</keyword>
<dbReference type="EMBL" id="BDQX01000129">
    <property type="protein sequence ID" value="GBG08027.1"/>
    <property type="molecule type" value="Genomic_DNA"/>
</dbReference>
<dbReference type="SUPFAM" id="SSF53067">
    <property type="entry name" value="Actin-like ATPase domain"/>
    <property type="match status" value="2"/>
</dbReference>
<dbReference type="Pfam" id="PF01869">
    <property type="entry name" value="BcrAD_BadFG"/>
    <property type="match status" value="1"/>
</dbReference>
<comment type="caution">
    <text evidence="2">The sequence shown here is derived from an EMBL/GenBank/DDBJ whole genome shotgun (WGS) entry which is preliminary data.</text>
</comment>
<dbReference type="Gene3D" id="3.30.420.40">
    <property type="match status" value="2"/>
</dbReference>